<feature type="transmembrane region" description="Helical" evidence="2">
    <location>
        <begin position="538"/>
        <end position="558"/>
    </location>
</feature>
<evidence type="ECO:0000313" key="5">
    <source>
        <dbReference type="Proteomes" id="UP000182264"/>
    </source>
</evidence>
<sequence>MLNLRRLNRNIRSLRRYRQILGTLLKYGFGQVLDQLQLRFTLQRGRQLFFGSPEIRAARRQSPAVRLRLAMEELGPTFIKLGQLLSTRPDLLTPEYIAEFSRLQDAIPPFPFETVRHQISRELGSPIESLFSHFEKTPLAAASIAQVHKASLPDGKKVAVKIRRPDIEQIIATDLDILMSLAYLAEHHIAALHLYNPVALIKEFRRSIQRELDFRREGHTLERFAANFAGDKTFHVPQVYRELSGEAVLTMEYIKGIKVNNFGKLRAEGYDLKVIARHGADALLRQVLVHGLFHGDPHPGNVYILPGPVICFLDYGMVGRLDHNLKYQLLDLLAGILERDVEKVSRLLLDSGELEEEPILTDLKKVVSDFIDDYYEVPLQEIHTGHLLTDLIGILVQFRISVPPDLLLLARALITMEGIGRQLDPDFNMVHHLKPFMEQLARERWSLTYITQELGGVAGDYSILLRRLPRDLRTLLLRMTRNRLKINLEHRGLGQLITDLDKSSNRLSFSLLISALIVGSSLIMQVDKGPQVMGFPVLGFLGYTIAAILGLWLAVAILRSGRL</sequence>
<keyword evidence="2" id="KW-0472">Membrane</keyword>
<protein>
    <submittedName>
        <fullName evidence="4">Ubiquinone biosynthesis protein UbiB</fullName>
    </submittedName>
</protein>
<dbReference type="RefSeq" id="WP_072287102.1">
    <property type="nucleotide sequence ID" value="NZ_CP015455.1"/>
</dbReference>
<dbReference type="OrthoDB" id="9795390at2"/>
<evidence type="ECO:0000256" key="2">
    <source>
        <dbReference type="SAM" id="Phobius"/>
    </source>
</evidence>
<keyword evidence="4" id="KW-0830">Ubiquinone</keyword>
<keyword evidence="5" id="KW-1185">Reference proteome</keyword>
<dbReference type="AlphaFoldDB" id="A0A1L3GH36"/>
<keyword evidence="2" id="KW-1133">Transmembrane helix</keyword>
<evidence type="ECO:0000313" key="4">
    <source>
        <dbReference type="EMBL" id="APG25252.1"/>
    </source>
</evidence>
<feature type="domain" description="ABC1 atypical kinase-like" evidence="3">
    <location>
        <begin position="102"/>
        <end position="346"/>
    </location>
</feature>
<dbReference type="InterPro" id="IPR011009">
    <property type="entry name" value="Kinase-like_dom_sf"/>
</dbReference>
<keyword evidence="2" id="KW-0812">Transmembrane</keyword>
<proteinExistence type="inferred from homology"/>
<dbReference type="KEGG" id="pace:A6070_03690"/>
<gene>
    <name evidence="4" type="ORF">A7E75_09690</name>
</gene>
<dbReference type="STRING" id="29542.A6070_03690"/>
<accession>A0A1L3GH36</accession>
<evidence type="ECO:0000256" key="1">
    <source>
        <dbReference type="ARBA" id="ARBA00009670"/>
    </source>
</evidence>
<dbReference type="PANTHER" id="PTHR10566:SF113">
    <property type="entry name" value="PROTEIN ACTIVITY OF BC1 COMPLEX KINASE 7, CHLOROPLASTIC"/>
    <property type="match status" value="1"/>
</dbReference>
<dbReference type="EMBL" id="CP015518">
    <property type="protein sequence ID" value="APG25252.1"/>
    <property type="molecule type" value="Genomic_DNA"/>
</dbReference>
<comment type="similarity">
    <text evidence="1">Belongs to the protein kinase superfamily. ADCK protein kinase family.</text>
</comment>
<organism evidence="4 5">
    <name type="scientific">Syntrophotalea acetylenica</name>
    <name type="common">Pelobacter acetylenicus</name>
    <dbReference type="NCBI Taxonomy" id="29542"/>
    <lineage>
        <taxon>Bacteria</taxon>
        <taxon>Pseudomonadati</taxon>
        <taxon>Thermodesulfobacteriota</taxon>
        <taxon>Desulfuromonadia</taxon>
        <taxon>Desulfuromonadales</taxon>
        <taxon>Syntrophotaleaceae</taxon>
        <taxon>Syntrophotalea</taxon>
    </lineage>
</organism>
<feature type="transmembrane region" description="Helical" evidence="2">
    <location>
        <begin position="507"/>
        <end position="526"/>
    </location>
</feature>
<name>A0A1L3GH36_SYNAC</name>
<dbReference type="Proteomes" id="UP000182264">
    <property type="component" value="Chromosome"/>
</dbReference>
<dbReference type="Pfam" id="PF03109">
    <property type="entry name" value="ABC1"/>
    <property type="match status" value="1"/>
</dbReference>
<dbReference type="CDD" id="cd05121">
    <property type="entry name" value="ABC1_ADCK3-like"/>
    <property type="match status" value="1"/>
</dbReference>
<evidence type="ECO:0000259" key="3">
    <source>
        <dbReference type="Pfam" id="PF03109"/>
    </source>
</evidence>
<dbReference type="InterPro" id="IPR004147">
    <property type="entry name" value="ABC1_dom"/>
</dbReference>
<reference evidence="4 5" key="1">
    <citation type="journal article" date="2017" name="Genome Announc.">
        <title>Complete Genome Sequences of Two Acetylene-Fermenting Pelobacter acetylenicus Strains.</title>
        <authorList>
            <person name="Sutton J.M."/>
            <person name="Baesman S.M."/>
            <person name="Fierst J.L."/>
            <person name="Poret-Peterson A.T."/>
            <person name="Oremland R.S."/>
            <person name="Dunlap D.S."/>
            <person name="Akob D.M."/>
        </authorList>
    </citation>
    <scope>NUCLEOTIDE SEQUENCE [LARGE SCALE GENOMIC DNA]</scope>
    <source>
        <strain evidence="4 5">DSM 3247</strain>
    </source>
</reference>
<dbReference type="PANTHER" id="PTHR10566">
    <property type="entry name" value="CHAPERONE-ACTIVITY OF BC1 COMPLEX CABC1 -RELATED"/>
    <property type="match status" value="1"/>
</dbReference>
<dbReference type="SUPFAM" id="SSF56112">
    <property type="entry name" value="Protein kinase-like (PK-like)"/>
    <property type="match status" value="1"/>
</dbReference>
<dbReference type="InterPro" id="IPR050154">
    <property type="entry name" value="UbiB_kinase"/>
</dbReference>